<dbReference type="GO" id="GO:0022857">
    <property type="term" value="F:transmembrane transporter activity"/>
    <property type="evidence" value="ECO:0007669"/>
    <property type="project" value="InterPro"/>
</dbReference>
<feature type="transmembrane region" description="Helical" evidence="7">
    <location>
        <begin position="387"/>
        <end position="408"/>
    </location>
</feature>
<dbReference type="PANTHER" id="PTHR43266">
    <property type="entry name" value="MACROLIDE-EFFLUX PROTEIN"/>
    <property type="match status" value="1"/>
</dbReference>
<keyword evidence="6 7" id="KW-0472">Membrane</keyword>
<dbReference type="EMBL" id="JABBJJ010000316">
    <property type="protein sequence ID" value="NMO21360.1"/>
    <property type="molecule type" value="Genomic_DNA"/>
</dbReference>
<evidence type="ECO:0000256" key="1">
    <source>
        <dbReference type="ARBA" id="ARBA00004651"/>
    </source>
</evidence>
<evidence type="ECO:0000259" key="8">
    <source>
        <dbReference type="PROSITE" id="PS50850"/>
    </source>
</evidence>
<feature type="transmembrane region" description="Helical" evidence="7">
    <location>
        <begin position="182"/>
        <end position="203"/>
    </location>
</feature>
<dbReference type="InterPro" id="IPR020846">
    <property type="entry name" value="MFS_dom"/>
</dbReference>
<dbReference type="GO" id="GO:0005886">
    <property type="term" value="C:plasma membrane"/>
    <property type="evidence" value="ECO:0007669"/>
    <property type="project" value="UniProtKB-SubCell"/>
</dbReference>
<dbReference type="Pfam" id="PF07690">
    <property type="entry name" value="MFS_1"/>
    <property type="match status" value="1"/>
</dbReference>
<proteinExistence type="predicted"/>
<organism evidence="9 10">
    <name type="scientific">Pyxidicoccus fallax</name>
    <dbReference type="NCBI Taxonomy" id="394095"/>
    <lineage>
        <taxon>Bacteria</taxon>
        <taxon>Pseudomonadati</taxon>
        <taxon>Myxococcota</taxon>
        <taxon>Myxococcia</taxon>
        <taxon>Myxococcales</taxon>
        <taxon>Cystobacterineae</taxon>
        <taxon>Myxococcaceae</taxon>
        <taxon>Pyxidicoccus</taxon>
    </lineage>
</organism>
<keyword evidence="4 7" id="KW-0812">Transmembrane</keyword>
<evidence type="ECO:0000256" key="7">
    <source>
        <dbReference type="SAM" id="Phobius"/>
    </source>
</evidence>
<dbReference type="InterPro" id="IPR036259">
    <property type="entry name" value="MFS_trans_sf"/>
</dbReference>
<protein>
    <submittedName>
        <fullName evidence="9">MFS transporter</fullName>
    </submittedName>
</protein>
<evidence type="ECO:0000256" key="3">
    <source>
        <dbReference type="ARBA" id="ARBA00022475"/>
    </source>
</evidence>
<accession>A0A848LUS3</accession>
<feature type="transmembrane region" description="Helical" evidence="7">
    <location>
        <begin position="59"/>
        <end position="80"/>
    </location>
</feature>
<feature type="domain" description="Major facilitator superfamily (MFS) profile" evidence="8">
    <location>
        <begin position="219"/>
        <end position="426"/>
    </location>
</feature>
<keyword evidence="10" id="KW-1185">Reference proteome</keyword>
<name>A0A848LUS3_9BACT</name>
<dbReference type="AlphaFoldDB" id="A0A848LUS3"/>
<dbReference type="RefSeq" id="WP_169350548.1">
    <property type="nucleotide sequence ID" value="NZ_JABBJJ010000316.1"/>
</dbReference>
<feature type="transmembrane region" description="Helical" evidence="7">
    <location>
        <begin position="224"/>
        <end position="249"/>
    </location>
</feature>
<dbReference type="Gene3D" id="1.20.1250.20">
    <property type="entry name" value="MFS general substrate transporter like domains"/>
    <property type="match status" value="2"/>
</dbReference>
<dbReference type="PROSITE" id="PS50850">
    <property type="entry name" value="MFS"/>
    <property type="match status" value="1"/>
</dbReference>
<feature type="transmembrane region" description="Helical" evidence="7">
    <location>
        <begin position="362"/>
        <end position="381"/>
    </location>
</feature>
<dbReference type="PANTHER" id="PTHR43266:SF2">
    <property type="entry name" value="MAJOR FACILITATOR SUPERFAMILY (MFS) PROFILE DOMAIN-CONTAINING PROTEIN"/>
    <property type="match status" value="1"/>
</dbReference>
<sequence>MSAPAAEDGTAERGTGVLGLLRHNAAFRALWSARVISFTGDSLSLVALMLHVAGSTGQALAVSLLLLVGDFAPALLGPITGAVSDRFDLKRVMIACELIQGVVLLLIALLLPPLPVLLALVAVRAVAGQVFQPASRAAVPALVPERALETANSTLGFGTNSAEALGPFVAAALLPFIGVRGVLLVDAASFLLSAVLLASVPSLPPAVSQEQGPPVSLLRQARLGLGYILSAPAVRVIGLGFCAVVAFNGVDDVALVVLAKETFRAGDSAVGLLLGSVGVGLVLGYALLARYGTRASMPVLLLAGFAVSSVGNLLTGLAWAVSAALAMQTVRGLGIAAMDVATNTLIQRVVPPGMLGRVFGNLYGAIGVAAALSYVGGGLLLDATSAPTTLIVAGAGGTLATLLVAFSLPGALRKSLAAPEAPRSEP</sequence>
<feature type="transmembrane region" description="Helical" evidence="7">
    <location>
        <begin position="300"/>
        <end position="326"/>
    </location>
</feature>
<keyword evidence="5 7" id="KW-1133">Transmembrane helix</keyword>
<dbReference type="Proteomes" id="UP000518300">
    <property type="component" value="Unassembled WGS sequence"/>
</dbReference>
<evidence type="ECO:0000256" key="4">
    <source>
        <dbReference type="ARBA" id="ARBA00022692"/>
    </source>
</evidence>
<evidence type="ECO:0000313" key="10">
    <source>
        <dbReference type="Proteomes" id="UP000518300"/>
    </source>
</evidence>
<keyword evidence="3" id="KW-1003">Cell membrane</keyword>
<gene>
    <name evidence="9" type="ORF">HG543_41890</name>
</gene>
<evidence type="ECO:0000313" key="9">
    <source>
        <dbReference type="EMBL" id="NMO21360.1"/>
    </source>
</evidence>
<dbReference type="CDD" id="cd06173">
    <property type="entry name" value="MFS_MefA_like"/>
    <property type="match status" value="1"/>
</dbReference>
<evidence type="ECO:0000256" key="2">
    <source>
        <dbReference type="ARBA" id="ARBA00022448"/>
    </source>
</evidence>
<comment type="subcellular location">
    <subcellularLocation>
        <location evidence="1">Cell membrane</location>
        <topology evidence="1">Multi-pass membrane protein</topology>
    </subcellularLocation>
</comment>
<feature type="transmembrane region" description="Helical" evidence="7">
    <location>
        <begin position="269"/>
        <end position="288"/>
    </location>
</feature>
<keyword evidence="2" id="KW-0813">Transport</keyword>
<comment type="caution">
    <text evidence="9">The sequence shown here is derived from an EMBL/GenBank/DDBJ whole genome shotgun (WGS) entry which is preliminary data.</text>
</comment>
<reference evidence="9 10" key="1">
    <citation type="submission" date="2020-04" db="EMBL/GenBank/DDBJ databases">
        <title>Draft genome of Pyxidicoccus fallax type strain.</title>
        <authorList>
            <person name="Whitworth D.E."/>
        </authorList>
    </citation>
    <scope>NUCLEOTIDE SEQUENCE [LARGE SCALE GENOMIC DNA]</scope>
    <source>
        <strain evidence="9 10">DSM 14698</strain>
    </source>
</reference>
<evidence type="ECO:0000256" key="6">
    <source>
        <dbReference type="ARBA" id="ARBA00023136"/>
    </source>
</evidence>
<dbReference type="SUPFAM" id="SSF103473">
    <property type="entry name" value="MFS general substrate transporter"/>
    <property type="match status" value="1"/>
</dbReference>
<evidence type="ECO:0000256" key="5">
    <source>
        <dbReference type="ARBA" id="ARBA00022989"/>
    </source>
</evidence>
<dbReference type="InterPro" id="IPR011701">
    <property type="entry name" value="MFS"/>
</dbReference>